<dbReference type="InterPro" id="IPR000515">
    <property type="entry name" value="MetI-like"/>
</dbReference>
<feature type="transmembrane region" description="Helical" evidence="7">
    <location>
        <begin position="82"/>
        <end position="106"/>
    </location>
</feature>
<gene>
    <name evidence="9" type="ORF">GCM10010911_05930</name>
</gene>
<evidence type="ECO:0000313" key="10">
    <source>
        <dbReference type="Proteomes" id="UP000612456"/>
    </source>
</evidence>
<dbReference type="CDD" id="cd06261">
    <property type="entry name" value="TM_PBP2"/>
    <property type="match status" value="1"/>
</dbReference>
<dbReference type="InterPro" id="IPR035906">
    <property type="entry name" value="MetI-like_sf"/>
</dbReference>
<evidence type="ECO:0000256" key="7">
    <source>
        <dbReference type="RuleBase" id="RU363032"/>
    </source>
</evidence>
<keyword evidence="6 7" id="KW-0472">Membrane</keyword>
<sequence length="287" mass="32027">MSKKLRGTKRKKDYSLLIILLFLTGLGIFMMLPLVFLISTAFKPMEELFVYPPRFLVYHPTLDNFKNLFLAMSGDRIPLTRYFFNSILVSGVTVSLTIIIGSLASYPLAKHKFPGHKMLFGLIIVSLMFAPEVVEIPRYLVVSYLGLMDTYSALILPSLAFPIGLFLMKQFLEQVPDEIFEAGKVDGASEWTMLFRFAIPLIRPAWATVVILSFTAIWNDAGSSALFTQTEQMKTLPYYLSTVNGQGVARAGANAAATFLLTVPTVLIFVLFQRQVLSTMAHSGIKS</sequence>
<evidence type="ECO:0000313" key="9">
    <source>
        <dbReference type="EMBL" id="GGD51192.1"/>
    </source>
</evidence>
<dbReference type="PANTHER" id="PTHR43744">
    <property type="entry name" value="ABC TRANSPORTER PERMEASE PROTEIN MG189-RELATED-RELATED"/>
    <property type="match status" value="1"/>
</dbReference>
<protein>
    <submittedName>
        <fullName evidence="9">ABC transporter permease</fullName>
    </submittedName>
</protein>
<accession>A0A917DNI8</accession>
<reference evidence="9" key="2">
    <citation type="submission" date="2020-09" db="EMBL/GenBank/DDBJ databases">
        <authorList>
            <person name="Sun Q."/>
            <person name="Zhou Y."/>
        </authorList>
    </citation>
    <scope>NUCLEOTIDE SEQUENCE</scope>
    <source>
        <strain evidence="9">CGMCC 1.15178</strain>
    </source>
</reference>
<dbReference type="AlphaFoldDB" id="A0A917DNI8"/>
<reference evidence="9" key="1">
    <citation type="journal article" date="2014" name="Int. J. Syst. Evol. Microbiol.">
        <title>Complete genome sequence of Corynebacterium casei LMG S-19264T (=DSM 44701T), isolated from a smear-ripened cheese.</title>
        <authorList>
            <consortium name="US DOE Joint Genome Institute (JGI-PGF)"/>
            <person name="Walter F."/>
            <person name="Albersmeier A."/>
            <person name="Kalinowski J."/>
            <person name="Ruckert C."/>
        </authorList>
    </citation>
    <scope>NUCLEOTIDE SEQUENCE</scope>
    <source>
        <strain evidence="9">CGMCC 1.15178</strain>
    </source>
</reference>
<evidence type="ECO:0000256" key="1">
    <source>
        <dbReference type="ARBA" id="ARBA00004651"/>
    </source>
</evidence>
<dbReference type="Gene3D" id="1.10.3720.10">
    <property type="entry name" value="MetI-like"/>
    <property type="match status" value="1"/>
</dbReference>
<dbReference type="RefSeq" id="WP_188988955.1">
    <property type="nucleotide sequence ID" value="NZ_BMHP01000001.1"/>
</dbReference>
<evidence type="ECO:0000256" key="3">
    <source>
        <dbReference type="ARBA" id="ARBA00022475"/>
    </source>
</evidence>
<feature type="transmembrane region" description="Helical" evidence="7">
    <location>
        <begin position="16"/>
        <end position="42"/>
    </location>
</feature>
<feature type="domain" description="ABC transmembrane type-1" evidence="8">
    <location>
        <begin position="83"/>
        <end position="272"/>
    </location>
</feature>
<evidence type="ECO:0000259" key="8">
    <source>
        <dbReference type="PROSITE" id="PS50928"/>
    </source>
</evidence>
<dbReference type="Proteomes" id="UP000612456">
    <property type="component" value="Unassembled WGS sequence"/>
</dbReference>
<feature type="transmembrane region" description="Helical" evidence="7">
    <location>
        <begin position="154"/>
        <end position="172"/>
    </location>
</feature>
<comment type="caution">
    <text evidence="9">The sequence shown here is derived from an EMBL/GenBank/DDBJ whole genome shotgun (WGS) entry which is preliminary data.</text>
</comment>
<keyword evidence="2 7" id="KW-0813">Transport</keyword>
<comment type="subcellular location">
    <subcellularLocation>
        <location evidence="1 7">Cell membrane</location>
        <topology evidence="1 7">Multi-pass membrane protein</topology>
    </subcellularLocation>
</comment>
<proteinExistence type="inferred from homology"/>
<dbReference type="GO" id="GO:0005886">
    <property type="term" value="C:plasma membrane"/>
    <property type="evidence" value="ECO:0007669"/>
    <property type="project" value="UniProtKB-SubCell"/>
</dbReference>
<dbReference type="PANTHER" id="PTHR43744:SF1">
    <property type="entry name" value="BINDING-PROTEIN-DEPENDENT TRANSPORT SYSTEMS INNER MEMBRANE COMPONENT"/>
    <property type="match status" value="1"/>
</dbReference>
<feature type="transmembrane region" description="Helical" evidence="7">
    <location>
        <begin position="251"/>
        <end position="272"/>
    </location>
</feature>
<dbReference type="GO" id="GO:0055085">
    <property type="term" value="P:transmembrane transport"/>
    <property type="evidence" value="ECO:0007669"/>
    <property type="project" value="InterPro"/>
</dbReference>
<evidence type="ECO:0000256" key="2">
    <source>
        <dbReference type="ARBA" id="ARBA00022448"/>
    </source>
</evidence>
<keyword evidence="10" id="KW-1185">Reference proteome</keyword>
<dbReference type="PROSITE" id="PS50928">
    <property type="entry name" value="ABC_TM1"/>
    <property type="match status" value="1"/>
</dbReference>
<keyword evidence="4 7" id="KW-0812">Transmembrane</keyword>
<evidence type="ECO:0000256" key="5">
    <source>
        <dbReference type="ARBA" id="ARBA00022989"/>
    </source>
</evidence>
<dbReference type="EMBL" id="BMHP01000001">
    <property type="protein sequence ID" value="GGD51192.1"/>
    <property type="molecule type" value="Genomic_DNA"/>
</dbReference>
<name>A0A917DNI8_9BACL</name>
<evidence type="ECO:0000256" key="4">
    <source>
        <dbReference type="ARBA" id="ARBA00022692"/>
    </source>
</evidence>
<keyword evidence="3" id="KW-1003">Cell membrane</keyword>
<feature type="transmembrane region" description="Helical" evidence="7">
    <location>
        <begin position="193"/>
        <end position="218"/>
    </location>
</feature>
<comment type="similarity">
    <text evidence="7">Belongs to the binding-protein-dependent transport system permease family.</text>
</comment>
<organism evidence="9 10">
    <name type="scientific">Paenibacillus nasutitermitis</name>
    <dbReference type="NCBI Taxonomy" id="1652958"/>
    <lineage>
        <taxon>Bacteria</taxon>
        <taxon>Bacillati</taxon>
        <taxon>Bacillota</taxon>
        <taxon>Bacilli</taxon>
        <taxon>Bacillales</taxon>
        <taxon>Paenibacillaceae</taxon>
        <taxon>Paenibacillus</taxon>
    </lineage>
</organism>
<dbReference type="Pfam" id="PF00528">
    <property type="entry name" value="BPD_transp_1"/>
    <property type="match status" value="1"/>
</dbReference>
<feature type="transmembrane region" description="Helical" evidence="7">
    <location>
        <begin position="118"/>
        <end position="134"/>
    </location>
</feature>
<keyword evidence="5 7" id="KW-1133">Transmembrane helix</keyword>
<evidence type="ECO:0000256" key="6">
    <source>
        <dbReference type="ARBA" id="ARBA00023136"/>
    </source>
</evidence>
<dbReference type="SUPFAM" id="SSF161098">
    <property type="entry name" value="MetI-like"/>
    <property type="match status" value="1"/>
</dbReference>